<evidence type="ECO:0000313" key="3">
    <source>
        <dbReference type="Proteomes" id="UP001252613"/>
    </source>
</evidence>
<dbReference type="SUPFAM" id="SSF50370">
    <property type="entry name" value="Ricin B-like lectins"/>
    <property type="match status" value="1"/>
</dbReference>
<dbReference type="Proteomes" id="UP001252613">
    <property type="component" value="Unassembled WGS sequence"/>
</dbReference>
<comment type="caution">
    <text evidence="2">The sequence shown here is derived from an EMBL/GenBank/DDBJ whole genome shotgun (WGS) entry which is preliminary data.</text>
</comment>
<sequence>MKDTSNLSNTISERSPIPIIVPDGVYKIYSHIRTHPIRHLVVDMALVEDSDGVHNVKLFHDNDEPESTWRFFRHPDTALYEISNGINNSLFLGRSEGNGNNAITSPQETGSGWRRWQWYLKNAGDGVVAIENHSNQYVLDVAGSHTADNTNIILYPYQGSDNQKFRLLKLRDL</sequence>
<organism evidence="2 3">
    <name type="scientific">Pseudomonas brassicacearum</name>
    <dbReference type="NCBI Taxonomy" id="930166"/>
    <lineage>
        <taxon>Bacteria</taxon>
        <taxon>Pseudomonadati</taxon>
        <taxon>Pseudomonadota</taxon>
        <taxon>Gammaproteobacteria</taxon>
        <taxon>Pseudomonadales</taxon>
        <taxon>Pseudomonadaceae</taxon>
        <taxon>Pseudomonas</taxon>
    </lineage>
</organism>
<accession>A0AAW8MBH9</accession>
<proteinExistence type="predicted"/>
<dbReference type="InterPro" id="IPR035992">
    <property type="entry name" value="Ricin_B-like_lectins"/>
</dbReference>
<evidence type="ECO:0000259" key="1">
    <source>
        <dbReference type="Pfam" id="PF14200"/>
    </source>
</evidence>
<protein>
    <recommendedName>
        <fullName evidence="1">Ricin B lectin domain-containing protein</fullName>
    </recommendedName>
</protein>
<dbReference type="EMBL" id="JAVDVC010000004">
    <property type="protein sequence ID" value="MDR6958577.1"/>
    <property type="molecule type" value="Genomic_DNA"/>
</dbReference>
<name>A0AAW8MBH9_9PSED</name>
<dbReference type="Pfam" id="PF14200">
    <property type="entry name" value="RicinB_lectin_2"/>
    <property type="match status" value="1"/>
</dbReference>
<dbReference type="CDD" id="cd23445">
    <property type="entry name" value="beta-trefoil_Ricin_HA17-like"/>
    <property type="match status" value="1"/>
</dbReference>
<dbReference type="AlphaFoldDB" id="A0AAW8MBH9"/>
<dbReference type="RefSeq" id="WP_310360775.1">
    <property type="nucleotide sequence ID" value="NZ_JAVDVC010000004.1"/>
</dbReference>
<dbReference type="InterPro" id="IPR000772">
    <property type="entry name" value="Ricin_B_lectin"/>
</dbReference>
<reference evidence="2" key="1">
    <citation type="submission" date="2023-07" db="EMBL/GenBank/DDBJ databases">
        <title>Sorghum-associated microbial communities from plants grown in Nebraska, USA.</title>
        <authorList>
            <person name="Schachtman D."/>
        </authorList>
    </citation>
    <scope>NUCLEOTIDE SEQUENCE</scope>
    <source>
        <strain evidence="2">3432</strain>
    </source>
</reference>
<dbReference type="PROSITE" id="PS50231">
    <property type="entry name" value="RICIN_B_LECTIN"/>
    <property type="match status" value="1"/>
</dbReference>
<dbReference type="Gene3D" id="2.80.10.50">
    <property type="match status" value="1"/>
</dbReference>
<feature type="domain" description="Ricin B lectin" evidence="1">
    <location>
        <begin position="68"/>
        <end position="155"/>
    </location>
</feature>
<evidence type="ECO:0000313" key="2">
    <source>
        <dbReference type="EMBL" id="MDR6958577.1"/>
    </source>
</evidence>
<gene>
    <name evidence="2" type="ORF">J2W43_002559</name>
</gene>